<dbReference type="GO" id="GO:0080044">
    <property type="term" value="F:quercetin 7-O-glucosyltransferase activity"/>
    <property type="evidence" value="ECO:0007669"/>
    <property type="project" value="TreeGrafter"/>
</dbReference>
<protein>
    <recommendedName>
        <fullName evidence="4">Glycosyltransferase</fullName>
        <ecNumber evidence="4">2.4.1.-</ecNumber>
    </recommendedName>
</protein>
<accession>W9SII2</accession>
<dbReference type="eggNOG" id="KOG1192">
    <property type="taxonomic scope" value="Eukaryota"/>
</dbReference>
<dbReference type="InterPro" id="IPR035595">
    <property type="entry name" value="UDP_glycos_trans_CS"/>
</dbReference>
<dbReference type="AlphaFoldDB" id="W9SII2"/>
<dbReference type="PANTHER" id="PTHR11926">
    <property type="entry name" value="GLUCOSYL/GLUCURONOSYL TRANSFERASES"/>
    <property type="match status" value="1"/>
</dbReference>
<evidence type="ECO:0000256" key="1">
    <source>
        <dbReference type="ARBA" id="ARBA00009995"/>
    </source>
</evidence>
<dbReference type="Proteomes" id="UP000030645">
    <property type="component" value="Unassembled WGS sequence"/>
</dbReference>
<evidence type="ECO:0000313" key="5">
    <source>
        <dbReference type="EMBL" id="EXC33351.1"/>
    </source>
</evidence>
<keyword evidence="2 3" id="KW-0808">Transferase</keyword>
<gene>
    <name evidence="5" type="ORF">L484_010760</name>
</gene>
<name>W9SII2_9ROSA</name>
<evidence type="ECO:0000256" key="2">
    <source>
        <dbReference type="ARBA" id="ARBA00022679"/>
    </source>
</evidence>
<dbReference type="FunFam" id="3.40.50.2000:FF:000027">
    <property type="entry name" value="Glycosyltransferase"/>
    <property type="match status" value="1"/>
</dbReference>
<organism evidence="5 6">
    <name type="scientific">Morus notabilis</name>
    <dbReference type="NCBI Taxonomy" id="981085"/>
    <lineage>
        <taxon>Eukaryota</taxon>
        <taxon>Viridiplantae</taxon>
        <taxon>Streptophyta</taxon>
        <taxon>Embryophyta</taxon>
        <taxon>Tracheophyta</taxon>
        <taxon>Spermatophyta</taxon>
        <taxon>Magnoliopsida</taxon>
        <taxon>eudicotyledons</taxon>
        <taxon>Gunneridae</taxon>
        <taxon>Pentapetalae</taxon>
        <taxon>rosids</taxon>
        <taxon>fabids</taxon>
        <taxon>Rosales</taxon>
        <taxon>Moraceae</taxon>
        <taxon>Moreae</taxon>
        <taxon>Morus</taxon>
    </lineage>
</organism>
<evidence type="ECO:0000256" key="4">
    <source>
        <dbReference type="RuleBase" id="RU362057"/>
    </source>
</evidence>
<dbReference type="EC" id="2.4.1.-" evidence="4"/>
<dbReference type="InterPro" id="IPR002213">
    <property type="entry name" value="UDP_glucos_trans"/>
</dbReference>
<evidence type="ECO:0000256" key="3">
    <source>
        <dbReference type="RuleBase" id="RU003718"/>
    </source>
</evidence>
<reference evidence="6" key="1">
    <citation type="submission" date="2013-01" db="EMBL/GenBank/DDBJ databases">
        <title>Draft Genome Sequence of a Mulberry Tree, Morus notabilis C.K. Schneid.</title>
        <authorList>
            <person name="He N."/>
            <person name="Zhao S."/>
        </authorList>
    </citation>
    <scope>NUCLEOTIDE SEQUENCE</scope>
</reference>
<dbReference type="EMBL" id="KE346338">
    <property type="protein sequence ID" value="EXC33351.1"/>
    <property type="molecule type" value="Genomic_DNA"/>
</dbReference>
<comment type="similarity">
    <text evidence="1 3">Belongs to the UDP-glycosyltransferase family.</text>
</comment>
<dbReference type="Pfam" id="PF00201">
    <property type="entry name" value="UDPGT"/>
    <property type="match status" value="1"/>
</dbReference>
<dbReference type="GO" id="GO:0080043">
    <property type="term" value="F:quercetin 3-O-glucosyltransferase activity"/>
    <property type="evidence" value="ECO:0007669"/>
    <property type="project" value="TreeGrafter"/>
</dbReference>
<dbReference type="CDD" id="cd03784">
    <property type="entry name" value="GT1_Gtf-like"/>
    <property type="match status" value="1"/>
</dbReference>
<keyword evidence="3" id="KW-0328">Glycosyltransferase</keyword>
<dbReference type="SUPFAM" id="SSF53756">
    <property type="entry name" value="UDP-Glycosyltransferase/glycogen phosphorylase"/>
    <property type="match status" value="1"/>
</dbReference>
<evidence type="ECO:0000313" key="6">
    <source>
        <dbReference type="Proteomes" id="UP000030645"/>
    </source>
</evidence>
<dbReference type="Gene3D" id="3.40.50.2000">
    <property type="entry name" value="Glycogen Phosphorylase B"/>
    <property type="match status" value="2"/>
</dbReference>
<dbReference type="FunFam" id="3.40.50.2000:FF:000055">
    <property type="entry name" value="Glycosyltransferase"/>
    <property type="match status" value="1"/>
</dbReference>
<sequence length="533" mass="59409">MESSPKATNRPHAVCIPHPTQGHINPMLNLAKLLHHRGFHITFVNTEFNHKRMLNSRRCKSLDISPDFRFEAIPDGLPPPPTGDDDDAVQHVPDLCESIGNKCLLDPFRNLLARLNEGRSSNGFSTVNPPVSCIVSDGIMTFTIEAAEELGIPVALFWTASACGFMAYKQYWDLVDKGLIPLRDESYLRNGYLDNTIIDWIPGIEEIRLRDIPSFYVNSSTNANEYTMMKFITAEIEATSRASAIIINTFDTLEDKVLEAMKVLSPPLYTVGPIHELVKMAPTTPIGSNLWKEQVECLQWLNSKQPRSVLYVNFGSIIFMTSSSFQEFAWGLANSGKPFIWIVRTDLIVDSDSAVVLSPEFLEETRGRGFVASWCPQEQVLSHPSVGGFLTHCGWNSTLEALSAGVPMICRPFLSEQPTNCRFLCTKWGVGFEIEGGDVKRDQVEKVVRELMDGEKGEEMRRKAVEWKRKAEEATAPGGSSWLNFDKMVKEVLTAASSISHSSAESPSILQLLLGFCELNGHVVNWAYVMGKG</sequence>
<dbReference type="PROSITE" id="PS00375">
    <property type="entry name" value="UDPGT"/>
    <property type="match status" value="1"/>
</dbReference>
<proteinExistence type="inferred from homology"/>
<keyword evidence="6" id="KW-1185">Reference proteome</keyword>
<dbReference type="PANTHER" id="PTHR11926:SF1498">
    <property type="entry name" value="GLYCOSYLTRANSFERASE"/>
    <property type="match status" value="1"/>
</dbReference>